<dbReference type="GO" id="GO:0051301">
    <property type="term" value="P:cell division"/>
    <property type="evidence" value="ECO:0007669"/>
    <property type="project" value="InterPro"/>
</dbReference>
<dbReference type="CDD" id="cd24004">
    <property type="entry name" value="ASKHA_NBD_PilM-like"/>
    <property type="match status" value="1"/>
</dbReference>
<comment type="caution">
    <text evidence="3">The sequence shown here is derived from an EMBL/GenBank/DDBJ whole genome shotgun (WGS) entry which is preliminary data.</text>
</comment>
<evidence type="ECO:0000256" key="1">
    <source>
        <dbReference type="PROSITE-ProRule" id="PRU00182"/>
    </source>
</evidence>
<dbReference type="PANTHER" id="PTHR32432">
    <property type="entry name" value="CELL DIVISION PROTEIN FTSA-RELATED"/>
    <property type="match status" value="1"/>
</dbReference>
<dbReference type="Pfam" id="PF06723">
    <property type="entry name" value="MreB_Mbl"/>
    <property type="match status" value="1"/>
</dbReference>
<proteinExistence type="predicted"/>
<dbReference type="RefSeq" id="WP_211141238.1">
    <property type="nucleotide sequence ID" value="NZ_JAEEGB010000004.1"/>
</dbReference>
<dbReference type="SUPFAM" id="SSF53067">
    <property type="entry name" value="Actin-like ATPase domain"/>
    <property type="match status" value="2"/>
</dbReference>
<dbReference type="InterPro" id="IPR050696">
    <property type="entry name" value="FtsA/MreB"/>
</dbReference>
<dbReference type="InterPro" id="IPR043129">
    <property type="entry name" value="ATPase_NBD"/>
</dbReference>
<keyword evidence="1" id="KW-0694">RNA-binding</keyword>
<dbReference type="InterPro" id="IPR003494">
    <property type="entry name" value="SHS2_FtsA"/>
</dbReference>
<evidence type="ECO:0000259" key="2">
    <source>
        <dbReference type="SMART" id="SM00842"/>
    </source>
</evidence>
<dbReference type="PANTHER" id="PTHR32432:SF3">
    <property type="entry name" value="ETHANOLAMINE UTILIZATION PROTEIN EUTJ"/>
    <property type="match status" value="1"/>
</dbReference>
<dbReference type="SMART" id="SM00842">
    <property type="entry name" value="FtsA"/>
    <property type="match status" value="1"/>
</dbReference>
<feature type="domain" description="SHS2" evidence="2">
    <location>
        <begin position="12"/>
        <end position="206"/>
    </location>
</feature>
<dbReference type="GO" id="GO:0003723">
    <property type="term" value="F:RNA binding"/>
    <property type="evidence" value="ECO:0007669"/>
    <property type="project" value="UniProtKB-KW"/>
</dbReference>
<name>A0A934HUU6_9CLOT</name>
<accession>A0A934HUU6</accession>
<evidence type="ECO:0000313" key="3">
    <source>
        <dbReference type="EMBL" id="MBI6871809.1"/>
    </source>
</evidence>
<reference evidence="3" key="1">
    <citation type="submission" date="2020-12" db="EMBL/GenBank/DDBJ databases">
        <title>Clostridium thailandense sp. nov., a novel acetogenic bacterium isolated from peat land soil in Thailand.</title>
        <authorList>
            <person name="Chaikitkaew S."/>
            <person name="Birkeland N.K."/>
        </authorList>
    </citation>
    <scope>NUCLEOTIDE SEQUENCE</scope>
    <source>
        <strain evidence="3">DSM 17425</strain>
    </source>
</reference>
<dbReference type="EMBL" id="JAEEGB010000004">
    <property type="protein sequence ID" value="MBI6871809.1"/>
    <property type="molecule type" value="Genomic_DNA"/>
</dbReference>
<dbReference type="AlphaFoldDB" id="A0A934HUU6"/>
<evidence type="ECO:0000313" key="4">
    <source>
        <dbReference type="Proteomes" id="UP000622687"/>
    </source>
</evidence>
<dbReference type="Gene3D" id="3.30.420.40">
    <property type="match status" value="2"/>
</dbReference>
<protein>
    <submittedName>
        <fullName evidence="3">Rod shape-determining protein</fullName>
    </submittedName>
</protein>
<organism evidence="3 4">
    <name type="scientific">Clostridium aciditolerans</name>
    <dbReference type="NCBI Taxonomy" id="339861"/>
    <lineage>
        <taxon>Bacteria</taxon>
        <taxon>Bacillati</taxon>
        <taxon>Bacillota</taxon>
        <taxon>Clostridia</taxon>
        <taxon>Eubacteriales</taxon>
        <taxon>Clostridiaceae</taxon>
        <taxon>Clostridium</taxon>
    </lineage>
</organism>
<sequence length="718" mass="79572">MDGNNVNPKDLIFALDIGTRSVIGTAGIIKDKKFHVVAEYCVEHEERAMVDGQIHDVSLVASAVSTVKKQIESKLNVKMECVAIAAAGRFLRTVVCKSELKVDYDKEIDKDAIRSLELTAVKAAEEKINNQTEGKLYCVGYSVKNYYLNGYVISNLLSHKGENIGAEVIATFLPRSVVDSLYSVMNKVGLQVISLTLEPIAAMEAAIPKNLRLLNLALVDVGAGTSDIAISSKDTISAYGMVPMAGDEITEIIAQNYLVDFNTAEIIKKQCSEKEKVTYTDVLGLENEIVSEEVIKLISPSVKKIAEEIGSKIIELNGDKAPNAVFLVGGGAHTPKLKEFLSEKLNIPLQRIGIKGRDAVIDCVCEDNSLGSIGVTVLGIALVSIKRLGHDFIDVFLNDNVISLFNSHKHTIMDVMMQAGVNPKVLIGKNGRNIRFMLNDIKRVAFGTLASNAEIKVNGEKSSIDEEVKEGDSIEINYAVDGNDACPKIKDYVRKIHSISFFVNDILENLEPVIYINDERVDLEAQIKENDDVQIIYPEALGDYKKYFADNNSSFNYFLNGEELSDDYAINEGDRIYRISKEELTAEETKSNEEVTESDNIKENEDKVKKEIIDEEQENLSSFNTQKNSEDTNIYQEAAASIAEESSSSTVKDYIQVIVNKEPVILKGKEDYIFIDIFNYIEFDLTMPKGSLYLLLNGKNAGYHDKLLNGDVIELGWQ</sequence>
<dbReference type="InterPro" id="IPR056546">
    <property type="entry name" value="MreB_MamK-like"/>
</dbReference>
<dbReference type="PROSITE" id="PS50889">
    <property type="entry name" value="S4"/>
    <property type="match status" value="1"/>
</dbReference>
<keyword evidence="4" id="KW-1185">Reference proteome</keyword>
<dbReference type="Proteomes" id="UP000622687">
    <property type="component" value="Unassembled WGS sequence"/>
</dbReference>
<gene>
    <name evidence="3" type="ORF">I6U51_03695</name>
</gene>